<accession>A0A0R1YED5</accession>
<evidence type="ECO:0000313" key="2">
    <source>
        <dbReference type="Proteomes" id="UP000051010"/>
    </source>
</evidence>
<dbReference type="AlphaFoldDB" id="A0A0R1YED5"/>
<dbReference type="RefSeq" id="WP_156319486.1">
    <property type="nucleotide sequence ID" value="NZ_AZFZ01000075.1"/>
</dbReference>
<organism evidence="1 2">
    <name type="scientific">Lentilactobacillus parafarraginis DSM 18390 = JCM 14109</name>
    <dbReference type="NCBI Taxonomy" id="1423786"/>
    <lineage>
        <taxon>Bacteria</taxon>
        <taxon>Bacillati</taxon>
        <taxon>Bacillota</taxon>
        <taxon>Bacilli</taxon>
        <taxon>Lactobacillales</taxon>
        <taxon>Lactobacillaceae</taxon>
        <taxon>Lentilactobacillus</taxon>
    </lineage>
</organism>
<dbReference type="Proteomes" id="UP000051010">
    <property type="component" value="Unassembled WGS sequence"/>
</dbReference>
<reference evidence="1 2" key="1">
    <citation type="journal article" date="2015" name="Genome Announc.">
        <title>Expanding the biotechnology potential of lactobacilli through comparative genomics of 213 strains and associated genera.</title>
        <authorList>
            <person name="Sun Z."/>
            <person name="Harris H.M."/>
            <person name="McCann A."/>
            <person name="Guo C."/>
            <person name="Argimon S."/>
            <person name="Zhang W."/>
            <person name="Yang X."/>
            <person name="Jeffery I.B."/>
            <person name="Cooney J.C."/>
            <person name="Kagawa T.F."/>
            <person name="Liu W."/>
            <person name="Song Y."/>
            <person name="Salvetti E."/>
            <person name="Wrobel A."/>
            <person name="Rasinkangas P."/>
            <person name="Parkhill J."/>
            <person name="Rea M.C."/>
            <person name="O'Sullivan O."/>
            <person name="Ritari J."/>
            <person name="Douillard F.P."/>
            <person name="Paul Ross R."/>
            <person name="Yang R."/>
            <person name="Briner A.E."/>
            <person name="Felis G.E."/>
            <person name="de Vos W.M."/>
            <person name="Barrangou R."/>
            <person name="Klaenhammer T.R."/>
            <person name="Caufield P.W."/>
            <person name="Cui Y."/>
            <person name="Zhang H."/>
            <person name="O'Toole P.W."/>
        </authorList>
    </citation>
    <scope>NUCLEOTIDE SEQUENCE [LARGE SCALE GENOMIC DNA]</scope>
    <source>
        <strain evidence="1 2">DSM 18390</strain>
    </source>
</reference>
<protein>
    <submittedName>
        <fullName evidence="1">Uncharacterized protein</fullName>
    </submittedName>
</protein>
<proteinExistence type="predicted"/>
<evidence type="ECO:0000313" key="1">
    <source>
        <dbReference type="EMBL" id="KRM40682.1"/>
    </source>
</evidence>
<name>A0A0R1YED5_9LACO</name>
<comment type="caution">
    <text evidence="1">The sequence shown here is derived from an EMBL/GenBank/DDBJ whole genome shotgun (WGS) entry which is preliminary data.</text>
</comment>
<dbReference type="EMBL" id="AZFZ01000075">
    <property type="protein sequence ID" value="KRM40682.1"/>
    <property type="molecule type" value="Genomic_DNA"/>
</dbReference>
<sequence>MIDFDTARDDLEIWLEGFGAGPRPTKEDIDEFKRLVGNLLKSLEADNGSD</sequence>
<dbReference type="PATRIC" id="fig|1423786.4.peg.2834"/>
<gene>
    <name evidence="1" type="ORF">FD47_GL002702</name>
</gene>